<evidence type="ECO:0000256" key="1">
    <source>
        <dbReference type="SAM" id="MobiDB-lite"/>
    </source>
</evidence>
<evidence type="ECO:0000313" key="3">
    <source>
        <dbReference type="Proteomes" id="UP000309340"/>
    </source>
</evidence>
<feature type="region of interest" description="Disordered" evidence="1">
    <location>
        <begin position="158"/>
        <end position="248"/>
    </location>
</feature>
<organism evidence="2 3">
    <name type="scientific">Friedmanniomyces simplex</name>
    <dbReference type="NCBI Taxonomy" id="329884"/>
    <lineage>
        <taxon>Eukaryota</taxon>
        <taxon>Fungi</taxon>
        <taxon>Dikarya</taxon>
        <taxon>Ascomycota</taxon>
        <taxon>Pezizomycotina</taxon>
        <taxon>Dothideomycetes</taxon>
        <taxon>Dothideomycetidae</taxon>
        <taxon>Mycosphaerellales</taxon>
        <taxon>Teratosphaeriaceae</taxon>
        <taxon>Friedmanniomyces</taxon>
    </lineage>
</organism>
<comment type="caution">
    <text evidence="2">The sequence shown here is derived from an EMBL/GenBank/DDBJ whole genome shotgun (WGS) entry which is preliminary data.</text>
</comment>
<feature type="region of interest" description="Disordered" evidence="1">
    <location>
        <begin position="1"/>
        <end position="60"/>
    </location>
</feature>
<name>A0A4U0WZN0_9PEZI</name>
<dbReference type="Proteomes" id="UP000309340">
    <property type="component" value="Unassembled WGS sequence"/>
</dbReference>
<keyword evidence="3" id="KW-1185">Reference proteome</keyword>
<dbReference type="AlphaFoldDB" id="A0A4U0WZN0"/>
<dbReference type="EMBL" id="NAJQ01000531">
    <property type="protein sequence ID" value="TKA68103.1"/>
    <property type="molecule type" value="Genomic_DNA"/>
</dbReference>
<sequence length="276" mass="29913">MAKKTTKRSNSTTQPLKKPVGLAKTLTKAKDESAPAAKRSKTTNTITARSPVGKRKAPEPQRLMPRQWAQVRILHDFVHADIVERLTQAEATMTDLAGEFAEFKPGLRRLCGGHEEAVIRDEGALGVDRHAEDEEGDSEVSIDVDWPHMGLKRVKTVGASQKPSVAMKRASARSRAAEKTRMVPGNKVAAESERKKPSNGRRSLPTIEEGRGESDGNESVKDALLLPCAEEDVDGTTMLSLPPDDSMADAAEALRQDQEALTASKRGRGAGRTAVF</sequence>
<accession>A0A4U0WZN0</accession>
<reference evidence="2 3" key="1">
    <citation type="submission" date="2017-03" db="EMBL/GenBank/DDBJ databases">
        <title>Genomes of endolithic fungi from Antarctica.</title>
        <authorList>
            <person name="Coleine C."/>
            <person name="Masonjones S."/>
            <person name="Stajich J.E."/>
        </authorList>
    </citation>
    <scope>NUCLEOTIDE SEQUENCE [LARGE SCALE GENOMIC DNA]</scope>
    <source>
        <strain evidence="2 3">CCFEE 5184</strain>
    </source>
</reference>
<protein>
    <submittedName>
        <fullName evidence="2">Uncharacterized protein</fullName>
    </submittedName>
</protein>
<gene>
    <name evidence="2" type="ORF">B0A55_08576</name>
</gene>
<feature type="compositionally biased region" description="Basic and acidic residues" evidence="1">
    <location>
        <begin position="208"/>
        <end position="221"/>
    </location>
</feature>
<proteinExistence type="predicted"/>
<evidence type="ECO:0000313" key="2">
    <source>
        <dbReference type="EMBL" id="TKA68103.1"/>
    </source>
</evidence>